<evidence type="ECO:0000313" key="2">
    <source>
        <dbReference type="EMBL" id="KMW59585.1"/>
    </source>
</evidence>
<protein>
    <submittedName>
        <fullName evidence="2">Glycine/D-amino acid oxidases (Deaminating)</fullName>
    </submittedName>
</protein>
<dbReference type="STRING" id="1675527.AIOL_004567"/>
<keyword evidence="3" id="KW-1185">Reference proteome</keyword>
<keyword evidence="1" id="KW-1133">Transmembrane helix</keyword>
<feature type="transmembrane region" description="Helical" evidence="1">
    <location>
        <begin position="55"/>
        <end position="76"/>
    </location>
</feature>
<gene>
    <name evidence="2" type="ORF">AIOL_004567</name>
</gene>
<dbReference type="AlphaFoldDB" id="A0A0J9E9W7"/>
<proteinExistence type="predicted"/>
<dbReference type="EMBL" id="LFTY01000002">
    <property type="protein sequence ID" value="KMW59585.1"/>
    <property type="molecule type" value="Genomic_DNA"/>
</dbReference>
<dbReference type="Pfam" id="PF07330">
    <property type="entry name" value="DUF1467"/>
    <property type="match status" value="1"/>
</dbReference>
<keyword evidence="1" id="KW-0472">Membrane</keyword>
<evidence type="ECO:0000313" key="3">
    <source>
        <dbReference type="Proteomes" id="UP000037178"/>
    </source>
</evidence>
<evidence type="ECO:0000256" key="1">
    <source>
        <dbReference type="SAM" id="Phobius"/>
    </source>
</evidence>
<name>A0A0J9E9W7_9RHOB</name>
<dbReference type="Proteomes" id="UP000037178">
    <property type="component" value="Unassembled WGS sequence"/>
</dbReference>
<dbReference type="InterPro" id="IPR009935">
    <property type="entry name" value="DUF1467"/>
</dbReference>
<keyword evidence="1" id="KW-0812">Transmembrane</keyword>
<dbReference type="PATRIC" id="fig|1675527.3.peg.4778"/>
<reference evidence="2 3" key="1">
    <citation type="submission" date="2015-06" db="EMBL/GenBank/DDBJ databases">
        <title>Draft genome sequence of an Alphaproteobacteria species associated to the Mediterranean sponge Oscarella lobularis.</title>
        <authorList>
            <person name="Jourda C."/>
            <person name="Santini S."/>
            <person name="Claverie J.-M."/>
        </authorList>
    </citation>
    <scope>NUCLEOTIDE SEQUENCE [LARGE SCALE GENOMIC DNA]</scope>
    <source>
        <strain evidence="2">IGS</strain>
    </source>
</reference>
<sequence>MGIMSGLVLYAVIWFMTLFVTLPIRLETQGDRGEIVPGTMAGSPAHIDMRKRFKIVTVVAFGFWVVIAGIIFSGVITTCDFDWFDTMAEQCAAREAL</sequence>
<comment type="caution">
    <text evidence="2">The sequence shown here is derived from an EMBL/GenBank/DDBJ whole genome shotgun (WGS) entry which is preliminary data.</text>
</comment>
<dbReference type="OrthoDB" id="9804637at2"/>
<organism evidence="2 3">
    <name type="scientific">Candidatus Rhodobacter oscarellae</name>
    <dbReference type="NCBI Taxonomy" id="1675527"/>
    <lineage>
        <taxon>Bacteria</taxon>
        <taxon>Pseudomonadati</taxon>
        <taxon>Pseudomonadota</taxon>
        <taxon>Alphaproteobacteria</taxon>
        <taxon>Rhodobacterales</taxon>
        <taxon>Rhodobacter group</taxon>
        <taxon>Rhodobacter</taxon>
    </lineage>
</organism>
<feature type="transmembrane region" description="Helical" evidence="1">
    <location>
        <begin position="6"/>
        <end position="24"/>
    </location>
</feature>
<accession>A0A0J9E9W7</accession>